<accession>A0A834IHM4</accession>
<gene>
    <name evidence="1" type="ORF">GWI33_008820</name>
</gene>
<dbReference type="Proteomes" id="UP000625711">
    <property type="component" value="Unassembled WGS sequence"/>
</dbReference>
<keyword evidence="2" id="KW-1185">Reference proteome</keyword>
<protein>
    <submittedName>
        <fullName evidence="1">Uncharacterized protein</fullName>
    </submittedName>
</protein>
<organism evidence="1 2">
    <name type="scientific">Rhynchophorus ferrugineus</name>
    <name type="common">Red palm weevil</name>
    <name type="synonym">Curculio ferrugineus</name>
    <dbReference type="NCBI Taxonomy" id="354439"/>
    <lineage>
        <taxon>Eukaryota</taxon>
        <taxon>Metazoa</taxon>
        <taxon>Ecdysozoa</taxon>
        <taxon>Arthropoda</taxon>
        <taxon>Hexapoda</taxon>
        <taxon>Insecta</taxon>
        <taxon>Pterygota</taxon>
        <taxon>Neoptera</taxon>
        <taxon>Endopterygota</taxon>
        <taxon>Coleoptera</taxon>
        <taxon>Polyphaga</taxon>
        <taxon>Cucujiformia</taxon>
        <taxon>Curculionidae</taxon>
        <taxon>Dryophthorinae</taxon>
        <taxon>Rhynchophorus</taxon>
    </lineage>
</organism>
<evidence type="ECO:0000313" key="2">
    <source>
        <dbReference type="Proteomes" id="UP000625711"/>
    </source>
</evidence>
<sequence>MSREVIEFGNNSAWGNGGGRRLANKLANPGQASQQANIWIPQSQLEELKQSVFQAVSAQITAMSMSVNGH</sequence>
<evidence type="ECO:0000313" key="1">
    <source>
        <dbReference type="EMBL" id="KAF7278048.1"/>
    </source>
</evidence>
<name>A0A834IHM4_RHYFE</name>
<dbReference type="EMBL" id="JAACXV010000408">
    <property type="protein sequence ID" value="KAF7278048.1"/>
    <property type="molecule type" value="Genomic_DNA"/>
</dbReference>
<dbReference type="AlphaFoldDB" id="A0A834IHM4"/>
<proteinExistence type="predicted"/>
<reference evidence="1" key="1">
    <citation type="submission" date="2020-08" db="EMBL/GenBank/DDBJ databases">
        <title>Genome sequencing and assembly of the red palm weevil Rhynchophorus ferrugineus.</title>
        <authorList>
            <person name="Dias G.B."/>
            <person name="Bergman C.M."/>
            <person name="Manee M."/>
        </authorList>
    </citation>
    <scope>NUCLEOTIDE SEQUENCE</scope>
    <source>
        <strain evidence="1">AA-2017</strain>
        <tissue evidence="1">Whole larva</tissue>
    </source>
</reference>
<comment type="caution">
    <text evidence="1">The sequence shown here is derived from an EMBL/GenBank/DDBJ whole genome shotgun (WGS) entry which is preliminary data.</text>
</comment>